<keyword evidence="1" id="KW-0812">Transmembrane</keyword>
<reference evidence="2 3" key="1">
    <citation type="submission" date="2021-03" db="EMBL/GenBank/DDBJ databases">
        <title>Sequencing the genomes of 1000 actinobacteria strains.</title>
        <authorList>
            <person name="Klenk H.-P."/>
        </authorList>
    </citation>
    <scope>NUCLEOTIDE SEQUENCE [LARGE SCALE GENOMIC DNA]</scope>
    <source>
        <strain evidence="2 3">DSM 45256</strain>
    </source>
</reference>
<proteinExistence type="predicted"/>
<dbReference type="EMBL" id="JAGINU010000001">
    <property type="protein sequence ID" value="MBP2366165.1"/>
    <property type="molecule type" value="Genomic_DNA"/>
</dbReference>
<dbReference type="Proteomes" id="UP001519295">
    <property type="component" value="Unassembled WGS sequence"/>
</dbReference>
<dbReference type="GO" id="GO:0008233">
    <property type="term" value="F:peptidase activity"/>
    <property type="evidence" value="ECO:0007669"/>
    <property type="project" value="UniProtKB-KW"/>
</dbReference>
<keyword evidence="1" id="KW-0472">Membrane</keyword>
<keyword evidence="1" id="KW-1133">Transmembrane helix</keyword>
<keyword evidence="2" id="KW-0645">Protease</keyword>
<keyword evidence="3" id="KW-1185">Reference proteome</keyword>
<feature type="transmembrane region" description="Helical" evidence="1">
    <location>
        <begin position="12"/>
        <end position="37"/>
    </location>
</feature>
<protein>
    <submittedName>
        <fullName evidence="2">Membrane-bound ClpP family serine protease</fullName>
    </submittedName>
</protein>
<feature type="transmembrane region" description="Helical" evidence="1">
    <location>
        <begin position="57"/>
        <end position="76"/>
    </location>
</feature>
<evidence type="ECO:0000313" key="2">
    <source>
        <dbReference type="EMBL" id="MBP2366165.1"/>
    </source>
</evidence>
<dbReference type="RefSeq" id="WP_210026171.1">
    <property type="nucleotide sequence ID" value="NZ_JAGINU010000001.1"/>
</dbReference>
<gene>
    <name evidence="2" type="ORF">JOF36_001861</name>
</gene>
<comment type="caution">
    <text evidence="2">The sequence shown here is derived from an EMBL/GenBank/DDBJ whole genome shotgun (WGS) entry which is preliminary data.</text>
</comment>
<keyword evidence="2" id="KW-0378">Hydrolase</keyword>
<organism evidence="2 3">
    <name type="scientific">Pseudonocardia parietis</name>
    <dbReference type="NCBI Taxonomy" id="570936"/>
    <lineage>
        <taxon>Bacteria</taxon>
        <taxon>Bacillati</taxon>
        <taxon>Actinomycetota</taxon>
        <taxon>Actinomycetes</taxon>
        <taxon>Pseudonocardiales</taxon>
        <taxon>Pseudonocardiaceae</taxon>
        <taxon>Pseudonocardia</taxon>
    </lineage>
</organism>
<evidence type="ECO:0000313" key="3">
    <source>
        <dbReference type="Proteomes" id="UP001519295"/>
    </source>
</evidence>
<name>A0ABS4VQG8_9PSEU</name>
<accession>A0ABS4VQG8</accession>
<sequence>MSNVQSAAKPTLAYASLALGVLGLIAGFLVPLLAWVLGAAGLVTGFLAFRQPDMAKLGRIGMIVGFVAILVGVYHFTSLIA</sequence>
<evidence type="ECO:0000256" key="1">
    <source>
        <dbReference type="SAM" id="Phobius"/>
    </source>
</evidence>
<dbReference type="GO" id="GO:0006508">
    <property type="term" value="P:proteolysis"/>
    <property type="evidence" value="ECO:0007669"/>
    <property type="project" value="UniProtKB-KW"/>
</dbReference>